<name>A0A067TEW2_GALM3</name>
<feature type="region of interest" description="Disordered" evidence="1">
    <location>
        <begin position="88"/>
        <end position="122"/>
    </location>
</feature>
<gene>
    <name evidence="2" type="ORF">GALMADRAFT_245657</name>
</gene>
<evidence type="ECO:0000313" key="2">
    <source>
        <dbReference type="EMBL" id="KDR77488.1"/>
    </source>
</evidence>
<sequence>MWADICIYDPERFGGGQNTRIYSWWKTHKVRHETSHKDLFHFLLFCHLTVSHPSKPGTPHNDVVNANDQQMAPHCWVKVWIRERIGRETEHKRRPTDTHRRPAPRITSASDNDTNSPTHTPLSSTISMLILNERNRYYKYQQLFNAAGTSVAQWH</sequence>
<dbReference type="AlphaFoldDB" id="A0A067TEW2"/>
<feature type="compositionally biased region" description="Polar residues" evidence="1">
    <location>
        <begin position="107"/>
        <end position="122"/>
    </location>
</feature>
<feature type="compositionally biased region" description="Basic and acidic residues" evidence="1">
    <location>
        <begin position="88"/>
        <end position="100"/>
    </location>
</feature>
<organism evidence="2 3">
    <name type="scientific">Galerina marginata (strain CBS 339.88)</name>
    <dbReference type="NCBI Taxonomy" id="685588"/>
    <lineage>
        <taxon>Eukaryota</taxon>
        <taxon>Fungi</taxon>
        <taxon>Dikarya</taxon>
        <taxon>Basidiomycota</taxon>
        <taxon>Agaricomycotina</taxon>
        <taxon>Agaricomycetes</taxon>
        <taxon>Agaricomycetidae</taxon>
        <taxon>Agaricales</taxon>
        <taxon>Agaricineae</taxon>
        <taxon>Strophariaceae</taxon>
        <taxon>Galerina</taxon>
    </lineage>
</organism>
<protein>
    <submittedName>
        <fullName evidence="2">Uncharacterized protein</fullName>
    </submittedName>
</protein>
<reference evidence="3" key="1">
    <citation type="journal article" date="2014" name="Proc. Natl. Acad. Sci. U.S.A.">
        <title>Extensive sampling of basidiomycete genomes demonstrates inadequacy of the white-rot/brown-rot paradigm for wood decay fungi.</title>
        <authorList>
            <person name="Riley R."/>
            <person name="Salamov A.A."/>
            <person name="Brown D.W."/>
            <person name="Nagy L.G."/>
            <person name="Floudas D."/>
            <person name="Held B.W."/>
            <person name="Levasseur A."/>
            <person name="Lombard V."/>
            <person name="Morin E."/>
            <person name="Otillar R."/>
            <person name="Lindquist E.A."/>
            <person name="Sun H."/>
            <person name="LaButti K.M."/>
            <person name="Schmutz J."/>
            <person name="Jabbour D."/>
            <person name="Luo H."/>
            <person name="Baker S.E."/>
            <person name="Pisabarro A.G."/>
            <person name="Walton J.D."/>
            <person name="Blanchette R.A."/>
            <person name="Henrissat B."/>
            <person name="Martin F."/>
            <person name="Cullen D."/>
            <person name="Hibbett D.S."/>
            <person name="Grigoriev I.V."/>
        </authorList>
    </citation>
    <scope>NUCLEOTIDE SEQUENCE [LARGE SCALE GENOMIC DNA]</scope>
    <source>
        <strain evidence="3">CBS 339.88</strain>
    </source>
</reference>
<dbReference type="HOGENOM" id="CLU_1695583_0_0_1"/>
<proteinExistence type="predicted"/>
<dbReference type="EMBL" id="KL142376">
    <property type="protein sequence ID" value="KDR77488.1"/>
    <property type="molecule type" value="Genomic_DNA"/>
</dbReference>
<dbReference type="Proteomes" id="UP000027222">
    <property type="component" value="Unassembled WGS sequence"/>
</dbReference>
<evidence type="ECO:0000256" key="1">
    <source>
        <dbReference type="SAM" id="MobiDB-lite"/>
    </source>
</evidence>
<keyword evidence="3" id="KW-1185">Reference proteome</keyword>
<evidence type="ECO:0000313" key="3">
    <source>
        <dbReference type="Proteomes" id="UP000027222"/>
    </source>
</evidence>
<accession>A0A067TEW2</accession>